<dbReference type="PANTHER" id="PTHR21426">
    <property type="entry name" value="EXOCYST COMPLEX COMPONENT 8"/>
    <property type="match status" value="1"/>
</dbReference>
<keyword evidence="8" id="KW-0653">Protein transport</keyword>
<keyword evidence="7" id="KW-0268">Exocytosis</keyword>
<evidence type="ECO:0000256" key="8">
    <source>
        <dbReference type="ARBA" id="ARBA00022927"/>
    </source>
</evidence>
<dbReference type="Gene3D" id="1.20.58.1210">
    <property type="entry name" value="Exo84p, N-terminal helical domain"/>
    <property type="match status" value="1"/>
</dbReference>
<dbReference type="Gene3D" id="1.20.58.1220">
    <property type="entry name" value="Exo84p, C-terminal helical domain"/>
    <property type="match status" value="1"/>
</dbReference>
<evidence type="ECO:0000256" key="6">
    <source>
        <dbReference type="ARBA" id="ARBA00022448"/>
    </source>
</evidence>
<evidence type="ECO:0000256" key="7">
    <source>
        <dbReference type="ARBA" id="ARBA00022483"/>
    </source>
</evidence>
<evidence type="ECO:0000259" key="10">
    <source>
        <dbReference type="PROSITE" id="PS50003"/>
    </source>
</evidence>
<dbReference type="GO" id="GO:0030426">
    <property type="term" value="C:growth cone"/>
    <property type="evidence" value="ECO:0007669"/>
    <property type="project" value="UniProtKB-SubCell"/>
</dbReference>
<comment type="function">
    <text evidence="1">Component of the exocyst complex involved in the docking of exocytic vesicles with fusion sites on the plasma membrane.</text>
</comment>
<dbReference type="RefSeq" id="XP_026689074.1">
    <property type="nucleotide sequence ID" value="XM_026833273.1"/>
</dbReference>
<dbReference type="PANTHER" id="PTHR21426:SF12">
    <property type="entry name" value="EXOCYST COMPLEX COMPONENT 8"/>
    <property type="match status" value="1"/>
</dbReference>
<dbReference type="CDD" id="cd01226">
    <property type="entry name" value="PH_RalBD_exo84"/>
    <property type="match status" value="1"/>
</dbReference>
<dbReference type="SUPFAM" id="SSF74788">
    <property type="entry name" value="Cullin repeat-like"/>
    <property type="match status" value="1"/>
</dbReference>
<dbReference type="PROSITE" id="PS50003">
    <property type="entry name" value="PH_DOMAIN"/>
    <property type="match status" value="1"/>
</dbReference>
<keyword evidence="6" id="KW-0813">Transport</keyword>
<evidence type="ECO:0000256" key="2">
    <source>
        <dbReference type="ARBA" id="ARBA00004556"/>
    </source>
</evidence>
<dbReference type="InterPro" id="IPR001849">
    <property type="entry name" value="PH_domain"/>
</dbReference>
<gene>
    <name evidence="12" type="primary">LOC103524049</name>
</gene>
<feature type="region of interest" description="Disordered" evidence="9">
    <location>
        <begin position="164"/>
        <end position="208"/>
    </location>
</feature>
<dbReference type="STRING" id="121845.A0A3Q0JL01"/>
<reference evidence="12" key="1">
    <citation type="submission" date="2025-08" db="UniProtKB">
        <authorList>
            <consortium name="RefSeq"/>
        </authorList>
    </citation>
    <scope>IDENTIFICATION</scope>
</reference>
<evidence type="ECO:0000313" key="11">
    <source>
        <dbReference type="Proteomes" id="UP000079169"/>
    </source>
</evidence>
<evidence type="ECO:0000256" key="3">
    <source>
        <dbReference type="ARBA" id="ARBA00004624"/>
    </source>
</evidence>
<keyword evidence="11" id="KW-1185">Reference proteome</keyword>
<dbReference type="Proteomes" id="UP000079169">
    <property type="component" value="Unplaced"/>
</dbReference>
<organism evidence="11 12">
    <name type="scientific">Diaphorina citri</name>
    <name type="common">Asian citrus psyllid</name>
    <dbReference type="NCBI Taxonomy" id="121845"/>
    <lineage>
        <taxon>Eukaryota</taxon>
        <taxon>Metazoa</taxon>
        <taxon>Ecdysozoa</taxon>
        <taxon>Arthropoda</taxon>
        <taxon>Hexapoda</taxon>
        <taxon>Insecta</taxon>
        <taxon>Pterygota</taxon>
        <taxon>Neoptera</taxon>
        <taxon>Paraneoptera</taxon>
        <taxon>Hemiptera</taxon>
        <taxon>Sternorrhyncha</taxon>
        <taxon>Psylloidea</taxon>
        <taxon>Psyllidae</taxon>
        <taxon>Diaphorininae</taxon>
        <taxon>Diaphorina</taxon>
    </lineage>
</organism>
<evidence type="ECO:0000256" key="4">
    <source>
        <dbReference type="ARBA" id="ARBA00007210"/>
    </source>
</evidence>
<dbReference type="GO" id="GO:0000145">
    <property type="term" value="C:exocyst"/>
    <property type="evidence" value="ECO:0007669"/>
    <property type="project" value="InterPro"/>
</dbReference>
<evidence type="ECO:0000313" key="12">
    <source>
        <dbReference type="RefSeq" id="XP_026689074.1"/>
    </source>
</evidence>
<dbReference type="InterPro" id="IPR011993">
    <property type="entry name" value="PH-like_dom_sf"/>
</dbReference>
<evidence type="ECO:0000256" key="9">
    <source>
        <dbReference type="SAM" id="MobiDB-lite"/>
    </source>
</evidence>
<dbReference type="Pfam" id="PF16528">
    <property type="entry name" value="Exo84_C"/>
    <property type="match status" value="1"/>
</dbReference>
<comment type="subcellular location">
    <subcellularLocation>
        <location evidence="3">Cell projection</location>
        <location evidence="3">Growth cone</location>
    </subcellularLocation>
    <subcellularLocation>
        <location evidence="2">Cytoplasm</location>
        <location evidence="2">Perinuclear region</location>
    </subcellularLocation>
</comment>
<protein>
    <recommendedName>
        <fullName evidence="5">Exocyst complex component 8</fullName>
    </recommendedName>
</protein>
<dbReference type="Gene3D" id="2.30.29.30">
    <property type="entry name" value="Pleckstrin-homology domain (PH domain)/Phosphotyrosine-binding domain (PTB)"/>
    <property type="match status" value="1"/>
</dbReference>
<dbReference type="KEGG" id="dci:103524049"/>
<dbReference type="GO" id="GO:0006887">
    <property type="term" value="P:exocytosis"/>
    <property type="evidence" value="ECO:0007669"/>
    <property type="project" value="UniProtKB-KW"/>
</dbReference>
<comment type="similarity">
    <text evidence="4">Belongs to the EXO84 family.</text>
</comment>
<dbReference type="GO" id="GO:0048471">
    <property type="term" value="C:perinuclear region of cytoplasm"/>
    <property type="evidence" value="ECO:0007669"/>
    <property type="project" value="UniProtKB-SubCell"/>
</dbReference>
<dbReference type="InterPro" id="IPR042560">
    <property type="entry name" value="Exo84_C_2"/>
</dbReference>
<feature type="non-terminal residue" evidence="12">
    <location>
        <position position="424"/>
    </location>
</feature>
<dbReference type="PaxDb" id="121845-A0A3Q0JL01"/>
<dbReference type="SUPFAM" id="SSF50729">
    <property type="entry name" value="PH domain-like"/>
    <property type="match status" value="1"/>
</dbReference>
<sequence length="424" mass="47302">MYQLSHLLTEQRSLLATLAHTSIVEGVMPIPISSSSGEQAQAKKQLSDIMQKVEGCVNLLDSSRSLIYEGDLTELDALENKPMRRIHAYLLSDLLILATPSQQSPGRYQLNTSYELPALPVVNIRHIASAFKLLAFPDTRVFQAPSAAIKKEWLDHFDAIKKGKIGPDQNQKSTDVKTPASGNPFDEEDDEEEDEHPHEDPPPPVQIPEWLHEVPEDLDVLIVERHFEEAYHLIEKTREYLNEPSGGDSLDTAFVQECERKLNARVETLTAMLTKELEVTPDKSLQGGLRSARPFIRVLNQLNKTSLSCDLFLALCSSILRAQLKRVRRDGPALSYVTSASTVFFTNLSLMITELQKVAFPSTGECAAAFVVWATREFNLFVSHVIRELFVTQSSLSTLSPCIAAVSAKCDQLTSLGLDLRYLL</sequence>
<dbReference type="InterPro" id="IPR032403">
    <property type="entry name" value="Exo84_C"/>
</dbReference>
<name>A0A3Q0JL01_DIACI</name>
<evidence type="ECO:0000256" key="1">
    <source>
        <dbReference type="ARBA" id="ARBA00002660"/>
    </source>
</evidence>
<dbReference type="GO" id="GO:0006893">
    <property type="term" value="P:Golgi to plasma membrane transport"/>
    <property type="evidence" value="ECO:0007669"/>
    <property type="project" value="TreeGrafter"/>
</dbReference>
<dbReference type="InterPro" id="IPR016159">
    <property type="entry name" value="Cullin_repeat-like_dom_sf"/>
</dbReference>
<proteinExistence type="inferred from homology"/>
<accession>A0A3Q0JL01</accession>
<dbReference type="AlphaFoldDB" id="A0A3Q0JL01"/>
<dbReference type="InterPro" id="IPR042561">
    <property type="entry name" value="Exo84_C_1"/>
</dbReference>
<feature type="compositionally biased region" description="Acidic residues" evidence="9">
    <location>
        <begin position="185"/>
        <end position="194"/>
    </location>
</feature>
<dbReference type="InterPro" id="IPR033961">
    <property type="entry name" value="Exo84"/>
</dbReference>
<feature type="domain" description="PH" evidence="10">
    <location>
        <begin position="65"/>
        <end position="162"/>
    </location>
</feature>
<dbReference type="GO" id="GO:0015031">
    <property type="term" value="P:protein transport"/>
    <property type="evidence" value="ECO:0007669"/>
    <property type="project" value="UniProtKB-KW"/>
</dbReference>
<evidence type="ECO:0000256" key="5">
    <source>
        <dbReference type="ARBA" id="ARBA00017509"/>
    </source>
</evidence>
<dbReference type="GeneID" id="103524049"/>